<evidence type="ECO:0000259" key="1">
    <source>
        <dbReference type="Pfam" id="PF21234"/>
    </source>
</evidence>
<reference evidence="2" key="1">
    <citation type="submission" date="2022-06" db="EMBL/GenBank/DDBJ databases">
        <title>WGS of actinobacteria.</title>
        <authorList>
            <person name="Thawai C."/>
        </authorList>
    </citation>
    <scope>NUCLEOTIDE SEQUENCE</scope>
    <source>
        <strain evidence="2">AA8</strain>
    </source>
</reference>
<dbReference type="EMBL" id="JANIID010000013">
    <property type="protein sequence ID" value="MCQ8771393.1"/>
    <property type="molecule type" value="Genomic_DNA"/>
</dbReference>
<protein>
    <submittedName>
        <fullName evidence="2">Arsenate reductase ArsC</fullName>
    </submittedName>
</protein>
<dbReference type="InterPro" id="IPR036196">
    <property type="entry name" value="Ptyr_pPase_sf"/>
</dbReference>
<dbReference type="SUPFAM" id="SSF52788">
    <property type="entry name" value="Phosphotyrosine protein phosphatases I"/>
    <property type="match status" value="1"/>
</dbReference>
<dbReference type="Gene3D" id="3.40.50.2300">
    <property type="match status" value="1"/>
</dbReference>
<keyword evidence="3" id="KW-1185">Reference proteome</keyword>
<dbReference type="Pfam" id="PF21234">
    <property type="entry name" value="Phosphatase-like_N"/>
    <property type="match status" value="1"/>
</dbReference>
<name>A0A9X2LHP8_9ACTN</name>
<evidence type="ECO:0000313" key="2">
    <source>
        <dbReference type="EMBL" id="MCQ8771393.1"/>
    </source>
</evidence>
<proteinExistence type="predicted"/>
<sequence>MTASASPLPVLPDERLAAGAARLTTRHTGRFGPETVQRLLVDSYACLAAVARVRTHLVVLAERLTAERLDVLAHSESAVGERPVRVLFVCSRGAGRSQSAAALLARRADERMAVSCAGTTPAAEVEPGVVVSWQKRERDEIGTHITGLPDTLPASP</sequence>
<gene>
    <name evidence="2" type="ORF">NQU55_16720</name>
</gene>
<dbReference type="RefSeq" id="WP_168097100.1">
    <property type="nucleotide sequence ID" value="NZ_JANIID010000013.1"/>
</dbReference>
<dbReference type="AlphaFoldDB" id="A0A9X2LHP8"/>
<accession>A0A9X2LHP8</accession>
<evidence type="ECO:0000313" key="3">
    <source>
        <dbReference type="Proteomes" id="UP001142374"/>
    </source>
</evidence>
<feature type="domain" description="Protein-tyrosine-phosphatase-like N-terminal" evidence="1">
    <location>
        <begin position="17"/>
        <end position="73"/>
    </location>
</feature>
<dbReference type="InterPro" id="IPR048716">
    <property type="entry name" value="Phosphatase-like_N"/>
</dbReference>
<dbReference type="NCBIfam" id="NF046112">
    <property type="entry name" value="MSMEG_6209_Nter"/>
    <property type="match status" value="1"/>
</dbReference>
<comment type="caution">
    <text evidence="2">The sequence shown here is derived from an EMBL/GenBank/DDBJ whole genome shotgun (WGS) entry which is preliminary data.</text>
</comment>
<organism evidence="2 3">
    <name type="scientific">Streptomyces telluris</name>
    <dbReference type="NCBI Taxonomy" id="2720021"/>
    <lineage>
        <taxon>Bacteria</taxon>
        <taxon>Bacillati</taxon>
        <taxon>Actinomycetota</taxon>
        <taxon>Actinomycetes</taxon>
        <taxon>Kitasatosporales</taxon>
        <taxon>Streptomycetaceae</taxon>
        <taxon>Streptomyces</taxon>
    </lineage>
</organism>
<dbReference type="Gene3D" id="1.10.8.1060">
    <property type="entry name" value="Corynebacterium glutamicum thioredoxin-dependent arsenate reductase, N-terminal domain"/>
    <property type="match status" value="1"/>
</dbReference>
<dbReference type="Proteomes" id="UP001142374">
    <property type="component" value="Unassembled WGS sequence"/>
</dbReference>